<dbReference type="Proteomes" id="UP000230766">
    <property type="component" value="Unassembled WGS sequence"/>
</dbReference>
<dbReference type="Pfam" id="PF01636">
    <property type="entry name" value="APH"/>
    <property type="match status" value="1"/>
</dbReference>
<reference evidence="4" key="1">
    <citation type="submission" date="2017-09" db="EMBL/GenBank/DDBJ databases">
        <title>Depth-based differentiation of microbial function through sediment-hosted aquifers and enrichment of novel symbionts in the deep terrestrial subsurface.</title>
        <authorList>
            <person name="Probst A.J."/>
            <person name="Ladd B."/>
            <person name="Jarett J.K."/>
            <person name="Geller-Mcgrath D.E."/>
            <person name="Sieber C.M.K."/>
            <person name="Emerson J.B."/>
            <person name="Anantharaman K."/>
            <person name="Thomas B.C."/>
            <person name="Malmstrom R."/>
            <person name="Stieglmeier M."/>
            <person name="Klingl A."/>
            <person name="Woyke T."/>
            <person name="Ryan C.M."/>
            <person name="Banfield J.F."/>
        </authorList>
    </citation>
    <scope>NUCLEOTIDE SEQUENCE [LARGE SCALE GENOMIC DNA]</scope>
</reference>
<dbReference type="SUPFAM" id="SSF56112">
    <property type="entry name" value="Protein kinase-like (PK-like)"/>
    <property type="match status" value="1"/>
</dbReference>
<keyword evidence="1" id="KW-1133">Transmembrane helix</keyword>
<evidence type="ECO:0000313" key="4">
    <source>
        <dbReference type="Proteomes" id="UP000230766"/>
    </source>
</evidence>
<accession>A0A2M7EBC2</accession>
<keyword evidence="1" id="KW-0472">Membrane</keyword>
<dbReference type="AlphaFoldDB" id="A0A2M7EBC2"/>
<dbReference type="GO" id="GO:0005737">
    <property type="term" value="C:cytoplasm"/>
    <property type="evidence" value="ECO:0007669"/>
    <property type="project" value="TreeGrafter"/>
</dbReference>
<feature type="transmembrane region" description="Helical" evidence="1">
    <location>
        <begin position="272"/>
        <end position="292"/>
    </location>
</feature>
<dbReference type="InterPro" id="IPR011009">
    <property type="entry name" value="Kinase-like_dom_sf"/>
</dbReference>
<evidence type="ECO:0000313" key="3">
    <source>
        <dbReference type="EMBL" id="PIV65001.1"/>
    </source>
</evidence>
<dbReference type="EMBL" id="PETJ01000051">
    <property type="protein sequence ID" value="PIV65001.1"/>
    <property type="molecule type" value="Genomic_DNA"/>
</dbReference>
<dbReference type="GO" id="GO:0004305">
    <property type="term" value="F:ethanolamine kinase activity"/>
    <property type="evidence" value="ECO:0007669"/>
    <property type="project" value="TreeGrafter"/>
</dbReference>
<dbReference type="GO" id="GO:0006646">
    <property type="term" value="P:phosphatidylethanolamine biosynthetic process"/>
    <property type="evidence" value="ECO:0007669"/>
    <property type="project" value="TreeGrafter"/>
</dbReference>
<keyword evidence="1" id="KW-0812">Transmembrane</keyword>
<dbReference type="Gene3D" id="3.90.1200.10">
    <property type="match status" value="1"/>
</dbReference>
<comment type="caution">
    <text evidence="3">The sequence shown here is derived from an EMBL/GenBank/DDBJ whole genome shotgun (WGS) entry which is preliminary data.</text>
</comment>
<protein>
    <recommendedName>
        <fullName evidence="2">Aminoglycoside phosphotransferase domain-containing protein</fullName>
    </recommendedName>
</protein>
<evidence type="ECO:0000256" key="1">
    <source>
        <dbReference type="SAM" id="Phobius"/>
    </source>
</evidence>
<name>A0A2M7EBC2_9BACT</name>
<dbReference type="PANTHER" id="PTHR22603:SF66">
    <property type="entry name" value="ETHANOLAMINE KINASE"/>
    <property type="match status" value="1"/>
</dbReference>
<gene>
    <name evidence="3" type="ORF">COS09_01855</name>
</gene>
<dbReference type="InterPro" id="IPR002575">
    <property type="entry name" value="Aminoglycoside_PTrfase"/>
</dbReference>
<evidence type="ECO:0000259" key="2">
    <source>
        <dbReference type="Pfam" id="PF01636"/>
    </source>
</evidence>
<organism evidence="3 4">
    <name type="scientific">Candidatus Nealsonbacteria bacterium CG01_land_8_20_14_3_00_12</name>
    <dbReference type="NCBI Taxonomy" id="1974697"/>
    <lineage>
        <taxon>Bacteria</taxon>
        <taxon>Candidatus Nealsoniibacteriota</taxon>
    </lineage>
</organism>
<feature type="domain" description="Aminoglycoside phosphotransferase" evidence="2">
    <location>
        <begin position="25"/>
        <end position="240"/>
    </location>
</feature>
<proteinExistence type="predicted"/>
<sequence length="325" mass="38474">MIKDIQLICRLNKDWRPGKIKVKKAGGQTNRNWIVQHKNKKFFVRLPWERTDIVDRNIEAKNILALAKCKKLTEVLPKYYLYIFKGKNLLLPKKKIFDLPDGTMVMDYIEGKDIDGKNLEKPRIREALLKTLYTFHNSGVKFVNIYDVFRDEVSKYRRKAKQYPVEKLIGKEKIKKIEKIEKEAKKKLPRRGKLSTHNDLIFENLRLGKDGKIYILDFEYAGFNIKAGLHYDLGIILGGNLFYQKPIKIKTFEEFLKKAKKIYKKDLDDSKIYYGALTNILVMFWWGLVKYFSSTTEAEKKYFKDYVLKRAKGIESLYRFIKGKK</sequence>
<dbReference type="PANTHER" id="PTHR22603">
    <property type="entry name" value="CHOLINE/ETHANOALAMINE KINASE"/>
    <property type="match status" value="1"/>
</dbReference>
<dbReference type="Gene3D" id="3.30.200.20">
    <property type="entry name" value="Phosphorylase Kinase, domain 1"/>
    <property type="match status" value="1"/>
</dbReference>